<proteinExistence type="predicted"/>
<protein>
    <submittedName>
        <fullName evidence="2">Uncharacterized protein</fullName>
    </submittedName>
</protein>
<keyword evidence="3" id="KW-1185">Reference proteome</keyword>
<dbReference type="EMBL" id="CAJVCH010077325">
    <property type="protein sequence ID" value="CAG7721191.1"/>
    <property type="molecule type" value="Genomic_DNA"/>
</dbReference>
<evidence type="ECO:0000256" key="1">
    <source>
        <dbReference type="SAM" id="MobiDB-lite"/>
    </source>
</evidence>
<dbReference type="AlphaFoldDB" id="A0A8J2JJ34"/>
<evidence type="ECO:0000313" key="2">
    <source>
        <dbReference type="EMBL" id="CAG7721191.1"/>
    </source>
</evidence>
<evidence type="ECO:0000313" key="3">
    <source>
        <dbReference type="Proteomes" id="UP000708208"/>
    </source>
</evidence>
<feature type="region of interest" description="Disordered" evidence="1">
    <location>
        <begin position="1"/>
        <end position="27"/>
    </location>
</feature>
<reference evidence="2" key="1">
    <citation type="submission" date="2021-06" db="EMBL/GenBank/DDBJ databases">
        <authorList>
            <person name="Hodson N. C."/>
            <person name="Mongue J. A."/>
            <person name="Jaron S. K."/>
        </authorList>
    </citation>
    <scope>NUCLEOTIDE SEQUENCE</scope>
</reference>
<accession>A0A8J2JJ34</accession>
<organism evidence="2 3">
    <name type="scientific">Allacma fusca</name>
    <dbReference type="NCBI Taxonomy" id="39272"/>
    <lineage>
        <taxon>Eukaryota</taxon>
        <taxon>Metazoa</taxon>
        <taxon>Ecdysozoa</taxon>
        <taxon>Arthropoda</taxon>
        <taxon>Hexapoda</taxon>
        <taxon>Collembola</taxon>
        <taxon>Symphypleona</taxon>
        <taxon>Sminthuridae</taxon>
        <taxon>Allacma</taxon>
    </lineage>
</organism>
<feature type="non-terminal residue" evidence="2">
    <location>
        <position position="1"/>
    </location>
</feature>
<gene>
    <name evidence="2" type="ORF">AFUS01_LOCUS10422</name>
</gene>
<sequence length="63" mass="6609">GTPHVVKQFQRNLDPLGSGGGGCPSAPYFTGNQNPYIHNQFTIETASHVNDGGAQPNYPPPGC</sequence>
<name>A0A8J2JJ34_9HEXA</name>
<dbReference type="Proteomes" id="UP000708208">
    <property type="component" value="Unassembled WGS sequence"/>
</dbReference>
<comment type="caution">
    <text evidence="2">The sequence shown here is derived from an EMBL/GenBank/DDBJ whole genome shotgun (WGS) entry which is preliminary data.</text>
</comment>